<feature type="transmembrane region" description="Helical" evidence="1">
    <location>
        <begin position="514"/>
        <end position="531"/>
    </location>
</feature>
<dbReference type="PANTHER" id="PTHR13304">
    <property type="entry name" value="GLYCOSYLPHOSPHATIDYLINOSITOL ANCHOR ATTACHMENT 1 PROTEIN"/>
    <property type="match status" value="1"/>
</dbReference>
<evidence type="ECO:0000313" key="2">
    <source>
        <dbReference type="EMBL" id="OEJ84563.1"/>
    </source>
</evidence>
<dbReference type="Pfam" id="PF04114">
    <property type="entry name" value="Gaa1"/>
    <property type="match status" value="1"/>
</dbReference>
<feature type="transmembrane region" description="Helical" evidence="1">
    <location>
        <begin position="476"/>
        <end position="502"/>
    </location>
</feature>
<organism evidence="2 3">
    <name type="scientific">Hanseniaspora opuntiae</name>
    <dbReference type="NCBI Taxonomy" id="211096"/>
    <lineage>
        <taxon>Eukaryota</taxon>
        <taxon>Fungi</taxon>
        <taxon>Dikarya</taxon>
        <taxon>Ascomycota</taxon>
        <taxon>Saccharomycotina</taxon>
        <taxon>Saccharomycetes</taxon>
        <taxon>Saccharomycodales</taxon>
        <taxon>Saccharomycodaceae</taxon>
        <taxon>Hanseniaspora</taxon>
    </lineage>
</organism>
<reference evidence="3" key="1">
    <citation type="journal article" date="2016" name="Genome Announc.">
        <title>Genome sequences of three species of Hanseniaspora isolated from spontaneous wine fermentations.</title>
        <authorList>
            <person name="Sternes P.R."/>
            <person name="Lee D."/>
            <person name="Kutyna D.R."/>
            <person name="Borneman A.R."/>
        </authorList>
    </citation>
    <scope>NUCLEOTIDE SEQUENCE [LARGE SCALE GENOMIC DNA]</scope>
    <source>
        <strain evidence="3">AWRI3578</strain>
    </source>
</reference>
<dbReference type="EMBL" id="LPNL01000006">
    <property type="protein sequence ID" value="OEJ84563.1"/>
    <property type="molecule type" value="Genomic_DNA"/>
</dbReference>
<feature type="transmembrane region" description="Helical" evidence="1">
    <location>
        <begin position="20"/>
        <end position="43"/>
    </location>
</feature>
<keyword evidence="3" id="KW-1185">Reference proteome</keyword>
<accession>A0A1E5RDD0</accession>
<feature type="transmembrane region" description="Helical" evidence="1">
    <location>
        <begin position="407"/>
        <end position="427"/>
    </location>
</feature>
<keyword evidence="1" id="KW-0812">Transmembrane</keyword>
<feature type="transmembrane region" description="Helical" evidence="1">
    <location>
        <begin position="439"/>
        <end position="456"/>
    </location>
</feature>
<keyword evidence="1" id="KW-1133">Transmembrane helix</keyword>
<dbReference type="GO" id="GO:0016255">
    <property type="term" value="P:attachment of GPI anchor to protein"/>
    <property type="evidence" value="ECO:0007669"/>
    <property type="project" value="TreeGrafter"/>
</dbReference>
<dbReference type="PANTHER" id="PTHR13304:SF0">
    <property type="entry name" value="GLYCOSYLPHOSPHATIDYLINOSITOL ANCHOR ATTACHMENT 1 PROTEIN"/>
    <property type="match status" value="1"/>
</dbReference>
<evidence type="ECO:0000313" key="3">
    <source>
        <dbReference type="Proteomes" id="UP000095605"/>
    </source>
</evidence>
<keyword evidence="1" id="KW-0472">Membrane</keyword>
<protein>
    <submittedName>
        <fullName evidence="2">GPI transamidase component GAA1</fullName>
    </submittedName>
</protein>
<sequence>MSLLLTLINRVVESGLIWKILKILPIISKLLLVISVALIFGIVPMDGSFRNTYISENALMPNQAYSQFRETEWNIVRGFRNEISSLNIWNLDVRNRIVRNWLDDFGLETDLYQTDFDSPFSKGLKSEVLYGVLNGQRCDGTEAMLIAAPWYNSENSYNVGGVSVAVALTKFFTNWPVWSKNIILVIPETPGVDLRAWVESYHKDLKITGGSIESAMILDYAMDSDSFDHLDVEYIGLNGGLPNLDMVNTAIHVAEHEGVKVSINGMHSFSKPSHEFKNRLEHIAVGLQKMAFAGLEPLKGHEAFSGWRIQAITLKAVGHGGGSDITTFGRIPEAVTRSVNNLLEKFHQSFFFYLLLSPKLFVSIANYIPAAILLSVAYAAMSIHAILKTGLLTSNDKFIDIQSIEAFVIYVVTLAVSILYRQFVAFIQNNHLSTQQQGKFILILQIFFVFTSYRVYVPKSKTKSLIQAMAFMHFSLALTLLLALNFGLCFGMGVLAYPMALAVEKNISKLKQRLFLLISNPFIAIFFMYSFTQDKWSWNLFNLMISSWDNIGCWTWPVVSSSWLVSWILVVISCNGEDEAADEPKKAKQD</sequence>
<name>A0A1E5RDD0_9ASCO</name>
<comment type="caution">
    <text evidence="2">The sequence shown here is derived from an EMBL/GenBank/DDBJ whole genome shotgun (WGS) entry which is preliminary data.</text>
</comment>
<dbReference type="OrthoDB" id="445301at2759"/>
<evidence type="ECO:0000256" key="1">
    <source>
        <dbReference type="SAM" id="Phobius"/>
    </source>
</evidence>
<feature type="transmembrane region" description="Helical" evidence="1">
    <location>
        <begin position="551"/>
        <end position="572"/>
    </location>
</feature>
<proteinExistence type="predicted"/>
<dbReference type="InterPro" id="IPR007246">
    <property type="entry name" value="Gaa1"/>
</dbReference>
<dbReference type="AlphaFoldDB" id="A0A1E5RDD0"/>
<dbReference type="GO" id="GO:0042765">
    <property type="term" value="C:GPI-anchor transamidase complex"/>
    <property type="evidence" value="ECO:0007669"/>
    <property type="project" value="InterPro"/>
</dbReference>
<feature type="transmembrane region" description="Helical" evidence="1">
    <location>
        <begin position="364"/>
        <end position="387"/>
    </location>
</feature>
<gene>
    <name evidence="2" type="ORF">AWRI3578_g2703</name>
</gene>
<dbReference type="Proteomes" id="UP000095605">
    <property type="component" value="Unassembled WGS sequence"/>
</dbReference>